<reference evidence="1" key="1">
    <citation type="submission" date="2018-02" db="EMBL/GenBank/DDBJ databases">
        <title>Rhizophora mucronata_Transcriptome.</title>
        <authorList>
            <person name="Meera S.P."/>
            <person name="Sreeshan A."/>
            <person name="Augustine A."/>
        </authorList>
    </citation>
    <scope>NUCLEOTIDE SEQUENCE</scope>
    <source>
        <tissue evidence="1">Leaf</tissue>
    </source>
</reference>
<name>A0A2P2IJP3_RHIMU</name>
<dbReference type="EMBL" id="GGEC01000952">
    <property type="protein sequence ID" value="MBW81435.1"/>
    <property type="molecule type" value="Transcribed_RNA"/>
</dbReference>
<proteinExistence type="predicted"/>
<organism evidence="1">
    <name type="scientific">Rhizophora mucronata</name>
    <name type="common">Asiatic mangrove</name>
    <dbReference type="NCBI Taxonomy" id="61149"/>
    <lineage>
        <taxon>Eukaryota</taxon>
        <taxon>Viridiplantae</taxon>
        <taxon>Streptophyta</taxon>
        <taxon>Embryophyta</taxon>
        <taxon>Tracheophyta</taxon>
        <taxon>Spermatophyta</taxon>
        <taxon>Magnoliopsida</taxon>
        <taxon>eudicotyledons</taxon>
        <taxon>Gunneridae</taxon>
        <taxon>Pentapetalae</taxon>
        <taxon>rosids</taxon>
        <taxon>fabids</taxon>
        <taxon>Malpighiales</taxon>
        <taxon>Rhizophoraceae</taxon>
        <taxon>Rhizophora</taxon>
    </lineage>
</organism>
<protein>
    <submittedName>
        <fullName evidence="1">Uncharacterized protein</fullName>
    </submittedName>
</protein>
<accession>A0A2P2IJP3</accession>
<dbReference type="AlphaFoldDB" id="A0A2P2IJP3"/>
<evidence type="ECO:0000313" key="1">
    <source>
        <dbReference type="EMBL" id="MBW81435.1"/>
    </source>
</evidence>
<sequence>MAVMSSALTSWIPPDISLPNAITALSGEMQVSLLMTSCLVGIPKAIPYSSQPDLTATQSSPETI</sequence>